<feature type="signal peptide" evidence="2">
    <location>
        <begin position="1"/>
        <end position="28"/>
    </location>
</feature>
<name>A0ABZ1KVJ3_STRAH</name>
<dbReference type="RefSeq" id="WP_405452266.1">
    <property type="nucleotide sequence ID" value="NZ_CP108164.1"/>
</dbReference>
<keyword evidence="2" id="KW-0732">Signal</keyword>
<dbReference type="GeneID" id="97285095"/>
<protein>
    <recommendedName>
        <fullName evidence="5">Lipoprotein</fullName>
    </recommendedName>
</protein>
<feature type="region of interest" description="Disordered" evidence="1">
    <location>
        <begin position="31"/>
        <end position="64"/>
    </location>
</feature>
<dbReference type="EMBL" id="CP108164">
    <property type="protein sequence ID" value="WTQ84588.1"/>
    <property type="molecule type" value="Genomic_DNA"/>
</dbReference>
<feature type="chain" id="PRO_5045663403" description="Lipoprotein" evidence="2">
    <location>
        <begin position="29"/>
        <end position="163"/>
    </location>
</feature>
<evidence type="ECO:0000256" key="2">
    <source>
        <dbReference type="SAM" id="SignalP"/>
    </source>
</evidence>
<feature type="compositionally biased region" description="Low complexity" evidence="1">
    <location>
        <begin position="36"/>
        <end position="64"/>
    </location>
</feature>
<reference evidence="3 4" key="1">
    <citation type="submission" date="2022-10" db="EMBL/GenBank/DDBJ databases">
        <title>The complete genomes of actinobacterial strains from the NBC collection.</title>
        <authorList>
            <person name="Joergensen T.S."/>
            <person name="Alvarez Arevalo M."/>
            <person name="Sterndorff E.B."/>
            <person name="Faurdal D."/>
            <person name="Vuksanovic O."/>
            <person name="Mourched A.-S."/>
            <person name="Charusanti P."/>
            <person name="Shaw S."/>
            <person name="Blin K."/>
            <person name="Weber T."/>
        </authorList>
    </citation>
    <scope>NUCLEOTIDE SEQUENCE [LARGE SCALE GENOMIC DNA]</scope>
    <source>
        <strain evidence="3 4">NBC_00156</strain>
    </source>
</reference>
<evidence type="ECO:0008006" key="5">
    <source>
        <dbReference type="Google" id="ProtNLM"/>
    </source>
</evidence>
<evidence type="ECO:0000256" key="1">
    <source>
        <dbReference type="SAM" id="MobiDB-lite"/>
    </source>
</evidence>
<evidence type="ECO:0000313" key="3">
    <source>
        <dbReference type="EMBL" id="WTQ84588.1"/>
    </source>
</evidence>
<accession>A0ABZ1KVJ3</accession>
<gene>
    <name evidence="3" type="ORF">OG350_31680</name>
</gene>
<dbReference type="Proteomes" id="UP001622557">
    <property type="component" value="Chromosome"/>
</dbReference>
<keyword evidence="4" id="KW-1185">Reference proteome</keyword>
<organism evidence="3 4">
    <name type="scientific">Streptomyces achromogenes</name>
    <dbReference type="NCBI Taxonomy" id="67255"/>
    <lineage>
        <taxon>Bacteria</taxon>
        <taxon>Bacillati</taxon>
        <taxon>Actinomycetota</taxon>
        <taxon>Actinomycetes</taxon>
        <taxon>Kitasatosporales</taxon>
        <taxon>Streptomycetaceae</taxon>
        <taxon>Streptomyces</taxon>
    </lineage>
</organism>
<proteinExistence type="predicted"/>
<dbReference type="PROSITE" id="PS51257">
    <property type="entry name" value="PROKAR_LIPOPROTEIN"/>
    <property type="match status" value="1"/>
</dbReference>
<sequence length="163" mass="17103">MSPRHALRPGAWGAALLLTVLIAGCSNGDNHAPENSTIPSPSATPSSAPSAPVSPEASPEPSPVISYLGKTKIVTLGDTEIRATRNELGINVACNATNTADRTRNIRVTVSIGNGDDWVTTNNFNFKQIPAGQTASESTVMGGSYEGDLPDDPEIHIDNVVYY</sequence>
<evidence type="ECO:0000313" key="4">
    <source>
        <dbReference type="Proteomes" id="UP001622557"/>
    </source>
</evidence>